<gene>
    <name evidence="2" type="ORF">ASILVAE211_13880</name>
</gene>
<feature type="signal peptide" evidence="1">
    <location>
        <begin position="1"/>
        <end position="22"/>
    </location>
</feature>
<dbReference type="EMBL" id="JAESVB010000005">
    <property type="protein sequence ID" value="MCB8876277.1"/>
    <property type="molecule type" value="Genomic_DNA"/>
</dbReference>
<organism evidence="2 3">
    <name type="scientific">Acidisoma silvae</name>
    <dbReference type="NCBI Taxonomy" id="2802396"/>
    <lineage>
        <taxon>Bacteria</taxon>
        <taxon>Pseudomonadati</taxon>
        <taxon>Pseudomonadota</taxon>
        <taxon>Alphaproteobacteria</taxon>
        <taxon>Acetobacterales</taxon>
        <taxon>Acidocellaceae</taxon>
        <taxon>Acidisoma</taxon>
    </lineage>
</organism>
<evidence type="ECO:0000256" key="1">
    <source>
        <dbReference type="SAM" id="SignalP"/>
    </source>
</evidence>
<feature type="chain" id="PRO_5037753554" description="Alpha/beta hydrolase" evidence="1">
    <location>
        <begin position="23"/>
        <end position="96"/>
    </location>
</feature>
<proteinExistence type="predicted"/>
<evidence type="ECO:0000313" key="3">
    <source>
        <dbReference type="Proteomes" id="UP000708298"/>
    </source>
</evidence>
<keyword evidence="3" id="KW-1185">Reference proteome</keyword>
<evidence type="ECO:0008006" key="4">
    <source>
        <dbReference type="Google" id="ProtNLM"/>
    </source>
</evidence>
<accession>A0A963YSM3</accession>
<sequence length="96" mass="10252">MKSMILAAVAAVTLGMTGAAMADAPIRHNLAGTEQARNSQVEPSQRPAYLARNSTVLPSQRPAYLARNSTVMPSQRPAYLASRGEVLPSQRPSYLA</sequence>
<name>A0A963YSM3_9PROT</name>
<dbReference type="Proteomes" id="UP000708298">
    <property type="component" value="Unassembled WGS sequence"/>
</dbReference>
<comment type="caution">
    <text evidence="2">The sequence shown here is derived from an EMBL/GenBank/DDBJ whole genome shotgun (WGS) entry which is preliminary data.</text>
</comment>
<reference evidence="2" key="2">
    <citation type="submission" date="2021-01" db="EMBL/GenBank/DDBJ databases">
        <authorList>
            <person name="Mieszkin S."/>
            <person name="Pouder E."/>
            <person name="Alain K."/>
        </authorList>
    </citation>
    <scope>NUCLEOTIDE SEQUENCE</scope>
    <source>
        <strain evidence="2">HW T2.11</strain>
    </source>
</reference>
<protein>
    <recommendedName>
        <fullName evidence="4">Alpha/beta hydrolase</fullName>
    </recommendedName>
</protein>
<dbReference type="RefSeq" id="WP_227321928.1">
    <property type="nucleotide sequence ID" value="NZ_JAESVB010000005.1"/>
</dbReference>
<evidence type="ECO:0000313" key="2">
    <source>
        <dbReference type="EMBL" id="MCB8876277.1"/>
    </source>
</evidence>
<dbReference type="AlphaFoldDB" id="A0A963YSM3"/>
<keyword evidence="1" id="KW-0732">Signal</keyword>
<reference evidence="2" key="1">
    <citation type="journal article" date="2021" name="Microorganisms">
        <title>Acidisoma silvae sp. nov. and Acidisomacellulosilytica sp. nov., Two Acidophilic Bacteria Isolated from Decaying Wood, Hydrolyzing Cellulose and Producing Poly-3-hydroxybutyrate.</title>
        <authorList>
            <person name="Mieszkin S."/>
            <person name="Pouder E."/>
            <person name="Uroz S."/>
            <person name="Simon-Colin C."/>
            <person name="Alain K."/>
        </authorList>
    </citation>
    <scope>NUCLEOTIDE SEQUENCE</scope>
    <source>
        <strain evidence="2">HW T2.11</strain>
    </source>
</reference>